<feature type="coiled-coil region" evidence="1">
    <location>
        <begin position="1184"/>
        <end position="1214"/>
    </location>
</feature>
<dbReference type="Gene3D" id="2.60.120.200">
    <property type="match status" value="1"/>
</dbReference>
<dbReference type="CDD" id="cd00413">
    <property type="entry name" value="Glyco_hydrolase_16"/>
    <property type="match status" value="1"/>
</dbReference>
<dbReference type="InParanoid" id="A0A194XNX4"/>
<feature type="transmembrane region" description="Helical" evidence="3">
    <location>
        <begin position="716"/>
        <end position="738"/>
    </location>
</feature>
<accession>A0A194XNX4</accession>
<keyword evidence="3" id="KW-0472">Membrane</keyword>
<feature type="region of interest" description="Disordered" evidence="2">
    <location>
        <begin position="948"/>
        <end position="1079"/>
    </location>
</feature>
<evidence type="ECO:0000259" key="5">
    <source>
        <dbReference type="PROSITE" id="PS51762"/>
    </source>
</evidence>
<dbReference type="OrthoDB" id="25131at2759"/>
<dbReference type="GO" id="GO:0005975">
    <property type="term" value="P:carbohydrate metabolic process"/>
    <property type="evidence" value="ECO:0007669"/>
    <property type="project" value="InterPro"/>
</dbReference>
<name>A0A194XNX4_MOLSC</name>
<feature type="compositionally biased region" description="Polar residues" evidence="2">
    <location>
        <begin position="421"/>
        <end position="439"/>
    </location>
</feature>
<evidence type="ECO:0000313" key="6">
    <source>
        <dbReference type="EMBL" id="KUJ21940.1"/>
    </source>
</evidence>
<feature type="domain" description="GH16" evidence="5">
    <location>
        <begin position="23"/>
        <end position="280"/>
    </location>
</feature>
<feature type="compositionally biased region" description="Basic and acidic residues" evidence="2">
    <location>
        <begin position="961"/>
        <end position="972"/>
    </location>
</feature>
<feature type="compositionally biased region" description="Basic and acidic residues" evidence="2">
    <location>
        <begin position="981"/>
        <end position="995"/>
    </location>
</feature>
<feature type="compositionally biased region" description="Basic and acidic residues" evidence="2">
    <location>
        <begin position="1005"/>
        <end position="1014"/>
    </location>
</feature>
<feature type="transmembrane region" description="Helical" evidence="3">
    <location>
        <begin position="569"/>
        <end position="588"/>
    </location>
</feature>
<dbReference type="RefSeq" id="XP_018076295.1">
    <property type="nucleotide sequence ID" value="XM_018211556.1"/>
</dbReference>
<evidence type="ECO:0000256" key="4">
    <source>
        <dbReference type="SAM" id="SignalP"/>
    </source>
</evidence>
<feature type="transmembrane region" description="Helical" evidence="3">
    <location>
        <begin position="331"/>
        <end position="353"/>
    </location>
</feature>
<dbReference type="InterPro" id="IPR000757">
    <property type="entry name" value="Beta-glucanase-like"/>
</dbReference>
<dbReference type="PANTHER" id="PTHR38121:SF2">
    <property type="entry name" value="ACYLTRANSFERASE 3 DOMAIN-CONTAINING PROTEIN"/>
    <property type="match status" value="1"/>
</dbReference>
<evidence type="ECO:0000256" key="2">
    <source>
        <dbReference type="SAM" id="MobiDB-lite"/>
    </source>
</evidence>
<feature type="transmembrane region" description="Helical" evidence="3">
    <location>
        <begin position="758"/>
        <end position="777"/>
    </location>
</feature>
<reference evidence="6 7" key="1">
    <citation type="submission" date="2015-10" db="EMBL/GenBank/DDBJ databases">
        <title>Full genome of DAOMC 229536 Phialocephala scopiformis, a fungal endophyte of spruce producing the potent anti-insectan compound rugulosin.</title>
        <authorList>
            <consortium name="DOE Joint Genome Institute"/>
            <person name="Walker A.K."/>
            <person name="Frasz S.L."/>
            <person name="Seifert K.A."/>
            <person name="Miller J.D."/>
            <person name="Mondo S.J."/>
            <person name="Labutti K."/>
            <person name="Lipzen A."/>
            <person name="Dockter R."/>
            <person name="Kennedy M."/>
            <person name="Grigoriev I.V."/>
            <person name="Spatafora J.W."/>
        </authorList>
    </citation>
    <scope>NUCLEOTIDE SEQUENCE [LARGE SCALE GENOMIC DNA]</scope>
    <source>
        <strain evidence="6 7">CBS 120377</strain>
    </source>
</reference>
<evidence type="ECO:0000313" key="7">
    <source>
        <dbReference type="Proteomes" id="UP000070700"/>
    </source>
</evidence>
<dbReference type="PANTHER" id="PTHR38121">
    <property type="entry name" value="GH16 DOMAIN-CONTAINING PROTEIN"/>
    <property type="match status" value="1"/>
</dbReference>
<keyword evidence="4" id="KW-0732">Signal</keyword>
<feature type="transmembrane region" description="Helical" evidence="3">
    <location>
        <begin position="609"/>
        <end position="626"/>
    </location>
</feature>
<feature type="chain" id="PRO_5008268455" description="GH16 domain-containing protein" evidence="4">
    <location>
        <begin position="22"/>
        <end position="1292"/>
    </location>
</feature>
<dbReference type="EMBL" id="KQ947407">
    <property type="protein sequence ID" value="KUJ21940.1"/>
    <property type="molecule type" value="Genomic_DNA"/>
</dbReference>
<dbReference type="GO" id="GO:0004553">
    <property type="term" value="F:hydrolase activity, hydrolyzing O-glycosyl compounds"/>
    <property type="evidence" value="ECO:0007669"/>
    <property type="project" value="InterPro"/>
</dbReference>
<dbReference type="PROSITE" id="PS51762">
    <property type="entry name" value="GH16_2"/>
    <property type="match status" value="1"/>
</dbReference>
<keyword evidence="3" id="KW-1133">Transmembrane helix</keyword>
<gene>
    <name evidence="6" type="ORF">LY89DRAFT_638019</name>
</gene>
<sequence length="1292" mass="143739">MYSLRCLSLAIAAGLCRSTIAELSQSLRPRDLDCSCGFQDDLNGQVFTEAIIVYFNETTGILQDFASEVYTNNYEKSWNSIYRQGADAGNVQLNNTSNSLELNISPPESDHVVIGGGIGTLRSDIQYGSFRSLLRPAGPYNGGSSLSMVLMYNDTEAIQLNVMNTDTPATAWTSTLIGEEFPDRTLGANFNVSSQNSTASIPYWDYTEYRIDWTGKDIKWYIGSNLTRTASSHNISLPTVPSPLFLKHWSTGNAYAEQGPPLNGAVANVGYARLFFNSSLMNAEGHKEYDSQCQSAAKCSTEDWTLRGSTPYTAESTQKWEQVSARTTVQWIAIWMAVVCIICSTLLLMHTLLPRILAKFRAKKQEGEGSTTMSFTSGTTAFVRPDTNHSLSLSMTDRKLAFWQQGGSARSVVSLKRKSADSSIPSTPRDSRGGTSSASPMPGTPVDSRATTMVNLPLDRIMIEEGVGYHTRLASIESVRSTDSKKDKGKGRRHSVLLTEEKPPSVSSDKKEPLTAKPRVEYLAGLTAMCAIIVSVDHFCSTFAPAVIFPGAPHHYISEKWANKIVTPYLMNQIWIGVFFTCSTRFLVSRYLKAGELDWIAQKAVTRNFRVMIPIVAVAMLEYFLMECGATTWLEYLPSITWSTWPYTTPYNTFGDFLSEVLEVVYLVPNAAPQIIFNYCTGVLWTMPVQLQGSWTILLGVVVIREIKNPAKRFGYYAMAVIFNWYASSWGAYFWLGLLLADLDIVFKYRKHISARPWLFYVLTITYGITTILSLSVDTINQVANYSFIDAEHSIHPDQWTGLPIYKANPLEVSDYFIPRLNGLTFAFSLQSLIELSPFFQNVFACKPLRMIFPHIFTIYLFHGLIFWSLGAMICVFLSSHGFAYGVNLLITAACCYSALFFSLPIVTPIVELLGKHWTASIWESAHETPPPKRDTLFPFTRELLSEERSVAPDSSNEGDSNEKADEKKLRSDQYFNEKQPLSDKAREAGHKSHFSETIVEIPIDSEHNTDKTTLEASVSDNSSSKKRDSDRSSKGLEYLRELEKRQSARSGTSSSAYSQALSSRDSKRESQRSGLSVQTHLTPFLETPQPTFQIAPLAQDPVIEVKNPARESVQSSLHITEHLAYPEPVRPRASTRSSLGLGEQAGLFAQQKRRPSSTRSSQQVAEVVSEMILHSKLSVSEVREMALQQARESKERKREAEMLNELLREEEETGEGKEKDGNGLSAGYVHVYGPESVAASSSASLAASGSKLRNSSMSVTAVGGSGKRESARSRSFMVEVTDLEHEHENKF</sequence>
<feature type="region of interest" description="Disordered" evidence="2">
    <location>
        <begin position="478"/>
        <end position="513"/>
    </location>
</feature>
<feature type="region of interest" description="Disordered" evidence="2">
    <location>
        <begin position="413"/>
        <end position="450"/>
    </location>
</feature>
<feature type="compositionally biased region" description="Basic and acidic residues" evidence="2">
    <location>
        <begin position="1024"/>
        <end position="1047"/>
    </location>
</feature>
<organism evidence="6 7">
    <name type="scientific">Mollisia scopiformis</name>
    <name type="common">Conifer needle endophyte fungus</name>
    <name type="synonym">Phialocephala scopiformis</name>
    <dbReference type="NCBI Taxonomy" id="149040"/>
    <lineage>
        <taxon>Eukaryota</taxon>
        <taxon>Fungi</taxon>
        <taxon>Dikarya</taxon>
        <taxon>Ascomycota</taxon>
        <taxon>Pezizomycotina</taxon>
        <taxon>Leotiomycetes</taxon>
        <taxon>Helotiales</taxon>
        <taxon>Mollisiaceae</taxon>
        <taxon>Mollisia</taxon>
    </lineage>
</organism>
<dbReference type="KEGG" id="psco:LY89DRAFT_638019"/>
<dbReference type="Proteomes" id="UP000070700">
    <property type="component" value="Unassembled WGS sequence"/>
</dbReference>
<feature type="transmembrane region" description="Helical" evidence="3">
    <location>
        <begin position="857"/>
        <end position="879"/>
    </location>
</feature>
<protein>
    <recommendedName>
        <fullName evidence="5">GH16 domain-containing protein</fullName>
    </recommendedName>
</protein>
<evidence type="ECO:0000256" key="3">
    <source>
        <dbReference type="SAM" id="Phobius"/>
    </source>
</evidence>
<keyword evidence="3" id="KW-0812">Transmembrane</keyword>
<feature type="region of interest" description="Disordered" evidence="2">
    <location>
        <begin position="1243"/>
        <end position="1275"/>
    </location>
</feature>
<feature type="signal peptide" evidence="4">
    <location>
        <begin position="1"/>
        <end position="21"/>
    </location>
</feature>
<dbReference type="GeneID" id="28821282"/>
<dbReference type="Pfam" id="PF00722">
    <property type="entry name" value="Glyco_hydro_16"/>
    <property type="match status" value="1"/>
</dbReference>
<feature type="compositionally biased region" description="Low complexity" evidence="2">
    <location>
        <begin position="1049"/>
        <end position="1064"/>
    </location>
</feature>
<proteinExistence type="predicted"/>
<feature type="compositionally biased region" description="Basic and acidic residues" evidence="2">
    <location>
        <begin position="499"/>
        <end position="513"/>
    </location>
</feature>
<dbReference type="SUPFAM" id="SSF49899">
    <property type="entry name" value="Concanavalin A-like lectins/glucanases"/>
    <property type="match status" value="1"/>
</dbReference>
<dbReference type="STRING" id="149040.A0A194XNX4"/>
<keyword evidence="1" id="KW-0175">Coiled coil</keyword>
<dbReference type="InterPro" id="IPR013320">
    <property type="entry name" value="ConA-like_dom_sf"/>
</dbReference>
<evidence type="ECO:0000256" key="1">
    <source>
        <dbReference type="SAM" id="Coils"/>
    </source>
</evidence>
<keyword evidence="7" id="KW-1185">Reference proteome</keyword>
<feature type="transmembrane region" description="Helical" evidence="3">
    <location>
        <begin position="520"/>
        <end position="549"/>
    </location>
</feature>
<feature type="transmembrane region" description="Helical" evidence="3">
    <location>
        <begin position="885"/>
        <end position="907"/>
    </location>
</feature>